<dbReference type="InterPro" id="IPR017739">
    <property type="entry name" value="T6SS-assoc_VCA0119"/>
</dbReference>
<accession>A0AAD4FRC4</accession>
<dbReference type="RefSeq" id="WP_010366770.1">
    <property type="nucleotide sequence ID" value="NZ_AHBZ03000021.1"/>
</dbReference>
<dbReference type="InterPro" id="IPR010657">
    <property type="entry name" value="ImpA_N"/>
</dbReference>
<protein>
    <submittedName>
        <fullName evidence="2">Type VI secretion system protein VasJ</fullName>
    </submittedName>
</protein>
<organism evidence="2 3">
    <name type="scientific">Pseudoalteromonas citrea</name>
    <dbReference type="NCBI Taxonomy" id="43655"/>
    <lineage>
        <taxon>Bacteria</taxon>
        <taxon>Pseudomonadati</taxon>
        <taxon>Pseudomonadota</taxon>
        <taxon>Gammaproteobacteria</taxon>
        <taxon>Alteromonadales</taxon>
        <taxon>Pseudoalteromonadaceae</taxon>
        <taxon>Pseudoalteromonas</taxon>
    </lineage>
</organism>
<dbReference type="PANTHER" id="PTHR37024">
    <property type="entry name" value="TYPE VI SECRETION SYSTEM DUF2094 AND IMPA-RELATED DOMAIN PROTEIN"/>
    <property type="match status" value="1"/>
</dbReference>
<dbReference type="Proteomes" id="UP000016487">
    <property type="component" value="Unassembled WGS sequence"/>
</dbReference>
<name>A0AAD4FRC4_9GAMM</name>
<dbReference type="PANTHER" id="PTHR37024:SF5">
    <property type="entry name" value="IMPA N-TERMINAL DOMAIN-CONTAINING PROTEIN"/>
    <property type="match status" value="1"/>
</dbReference>
<evidence type="ECO:0000313" key="2">
    <source>
        <dbReference type="EMBL" id="KAF7769675.1"/>
    </source>
</evidence>
<feature type="domain" description="ImpA N-terminal" evidence="1">
    <location>
        <begin position="24"/>
        <end position="110"/>
    </location>
</feature>
<gene>
    <name evidence="2" type="primary">vasJ</name>
    <name evidence="2" type="ORF">PCIT_a2553</name>
</gene>
<reference evidence="2" key="2">
    <citation type="submission" date="2015-03" db="EMBL/GenBank/DDBJ databases">
        <title>Genome sequence of Pseudoalteromonas citrea.</title>
        <authorList>
            <person name="Xie B.-B."/>
            <person name="Rong J.-C."/>
            <person name="Qin Q.-L."/>
            <person name="Zhang Y.-Z."/>
        </authorList>
    </citation>
    <scope>NUCLEOTIDE SEQUENCE</scope>
    <source>
        <strain evidence="2">DSM 8771</strain>
    </source>
</reference>
<reference evidence="2" key="1">
    <citation type="journal article" date="2012" name="J. Bacteriol.">
        <title>Genome sequences of type strains of seven species of the marine bacterium Pseudoalteromonas.</title>
        <authorList>
            <person name="Xie B.B."/>
            <person name="Shu Y.L."/>
            <person name="Qin Q.L."/>
            <person name="Rong J.C."/>
            <person name="Zhang X.Y."/>
            <person name="Chen X.L."/>
            <person name="Shi M."/>
            <person name="He H.L."/>
            <person name="Zhou B.C."/>
            <person name="Zhang Y.Z."/>
        </authorList>
    </citation>
    <scope>NUCLEOTIDE SEQUENCE</scope>
    <source>
        <strain evidence="2">DSM 8771</strain>
    </source>
</reference>
<evidence type="ECO:0000313" key="3">
    <source>
        <dbReference type="Proteomes" id="UP000016487"/>
    </source>
</evidence>
<dbReference type="Pfam" id="PF06812">
    <property type="entry name" value="ImpA_N"/>
    <property type="match status" value="1"/>
</dbReference>
<evidence type="ECO:0000259" key="1">
    <source>
        <dbReference type="Pfam" id="PF06812"/>
    </source>
</evidence>
<comment type="caution">
    <text evidence="2">The sequence shown here is derived from an EMBL/GenBank/DDBJ whole genome shotgun (WGS) entry which is preliminary data.</text>
</comment>
<sequence>MSVPHTHESWALWHDALITPLINNACGEDLKYEDSFKALKSSSSGVGEVDFKALFILGTDLLATKTKDLRVMSYTCLAASSEYGVEGLIASLSVFNSLVNEFTAHIHPLKPRARGSVHTWFLQQQGRLRGIIEQHKQPTAQQWHALNIQVNEYGQSSARQLDEEAGPLADLTQWIEQGCKSNPLVIESPAEAMSSQGTQDIASPAQIEPTQQGAGVVKNIDSDSVFIAQTRVLISYDKEAKRYERMVKMARATRWSGLKLPPNEQGKTRLPAPRTAAFAPIENALMNADHEQGLIKAEALFMEGAMHFNLNLQVLTIELLRKLGLGNLERWLSVQVLALINECAGLLSLTYDDGTPFCSAKSKTVLDEIKESITPQASSAVKAPDEDIQKSAFSLADDAKLHQALQRVDELPQNCAYSKARADLLKARVLMRADNPVLAKPLFLKLIDQVETQQLAAWHRDFAMHVWRYAQQCFVALPEQDDEFKQLAESLTQKMLITNTTSAIGWI</sequence>
<proteinExistence type="predicted"/>
<dbReference type="EMBL" id="AHBZ03000021">
    <property type="protein sequence ID" value="KAF7769675.1"/>
    <property type="molecule type" value="Genomic_DNA"/>
</dbReference>
<dbReference type="AlphaFoldDB" id="A0AAD4FRC4"/>
<dbReference type="Pfam" id="PF16989">
    <property type="entry name" value="T6SS_VasJ"/>
    <property type="match status" value="1"/>
</dbReference>